<organism evidence="1 2">
    <name type="scientific">Dryococelus australis</name>
    <dbReference type="NCBI Taxonomy" id="614101"/>
    <lineage>
        <taxon>Eukaryota</taxon>
        <taxon>Metazoa</taxon>
        <taxon>Ecdysozoa</taxon>
        <taxon>Arthropoda</taxon>
        <taxon>Hexapoda</taxon>
        <taxon>Insecta</taxon>
        <taxon>Pterygota</taxon>
        <taxon>Neoptera</taxon>
        <taxon>Polyneoptera</taxon>
        <taxon>Phasmatodea</taxon>
        <taxon>Verophasmatodea</taxon>
        <taxon>Anareolatae</taxon>
        <taxon>Phasmatidae</taxon>
        <taxon>Eurycanthinae</taxon>
        <taxon>Dryococelus</taxon>
    </lineage>
</organism>
<comment type="caution">
    <text evidence="1">The sequence shown here is derived from an EMBL/GenBank/DDBJ whole genome shotgun (WGS) entry which is preliminary data.</text>
</comment>
<evidence type="ECO:0000313" key="1">
    <source>
        <dbReference type="EMBL" id="KAJ8892220.1"/>
    </source>
</evidence>
<evidence type="ECO:0000313" key="2">
    <source>
        <dbReference type="Proteomes" id="UP001159363"/>
    </source>
</evidence>
<dbReference type="Proteomes" id="UP001159363">
    <property type="component" value="Chromosome 2"/>
</dbReference>
<gene>
    <name evidence="1" type="ORF">PR048_004800</name>
</gene>
<sequence length="313" mass="34643">MRANMLRMACNMCEHLLLHLPAPRPSQLVVLLAGKIPSPLTSHNSAISTLTSHQDEPGSITGRVTGFSQVGIVPDDAVGRRVFSPLPTPSFRRCSTFTSITLIGSQNPLLRAAQISSLTTEEWGDDCLPLRPALPWLTVTSQLRRSLKLTPLRKVRLFGTTVHMYKVLFLANSVCHIYKTTDLRGPTGLELCSSYISVSDMRLSKQAAAVEIVPDDCGVFARTKDKKRKIIHAGDTVVHASTRSEIERGGAVVEFCIRILEDLDSYPSSTFILISVFLGLYPRLLQTNGEMVPYYRQWPTFPAPASVRNILRV</sequence>
<protein>
    <submittedName>
        <fullName evidence="1">Uncharacterized protein</fullName>
    </submittedName>
</protein>
<reference evidence="1 2" key="1">
    <citation type="submission" date="2023-02" db="EMBL/GenBank/DDBJ databases">
        <title>LHISI_Scaffold_Assembly.</title>
        <authorList>
            <person name="Stuart O.P."/>
            <person name="Cleave R."/>
            <person name="Magrath M.J.L."/>
            <person name="Mikheyev A.S."/>
        </authorList>
    </citation>
    <scope>NUCLEOTIDE SEQUENCE [LARGE SCALE GENOMIC DNA]</scope>
    <source>
        <strain evidence="1">Daus_M_001</strain>
        <tissue evidence="1">Leg muscle</tissue>
    </source>
</reference>
<keyword evidence="2" id="KW-1185">Reference proteome</keyword>
<proteinExistence type="predicted"/>
<accession>A0ABQ9I6H2</accession>
<dbReference type="EMBL" id="JARBHB010000002">
    <property type="protein sequence ID" value="KAJ8892220.1"/>
    <property type="molecule type" value="Genomic_DNA"/>
</dbReference>
<name>A0ABQ9I6H2_9NEOP</name>